<evidence type="ECO:0000313" key="1">
    <source>
        <dbReference type="EMBL" id="PWW79622.1"/>
    </source>
</evidence>
<dbReference type="AlphaFoldDB" id="A0A317SYZ3"/>
<dbReference type="OrthoDB" id="5415889at2759"/>
<organism evidence="1 2">
    <name type="scientific">Tuber magnatum</name>
    <name type="common">white Piedmont truffle</name>
    <dbReference type="NCBI Taxonomy" id="42249"/>
    <lineage>
        <taxon>Eukaryota</taxon>
        <taxon>Fungi</taxon>
        <taxon>Dikarya</taxon>
        <taxon>Ascomycota</taxon>
        <taxon>Pezizomycotina</taxon>
        <taxon>Pezizomycetes</taxon>
        <taxon>Pezizales</taxon>
        <taxon>Tuberaceae</taxon>
        <taxon>Tuber</taxon>
    </lineage>
</organism>
<name>A0A317SYZ3_9PEZI</name>
<comment type="caution">
    <text evidence="1">The sequence shown here is derived from an EMBL/GenBank/DDBJ whole genome shotgun (WGS) entry which is preliminary data.</text>
</comment>
<keyword evidence="2" id="KW-1185">Reference proteome</keyword>
<dbReference type="Proteomes" id="UP000246991">
    <property type="component" value="Unassembled WGS sequence"/>
</dbReference>
<gene>
    <name evidence="1" type="ORF">C7212DRAFT_310740</name>
</gene>
<dbReference type="EMBL" id="PYWC01000007">
    <property type="protein sequence ID" value="PWW79622.1"/>
    <property type="molecule type" value="Genomic_DNA"/>
</dbReference>
<protein>
    <submittedName>
        <fullName evidence="1">Uncharacterized protein</fullName>
    </submittedName>
</protein>
<accession>A0A317SYZ3</accession>
<reference evidence="1 2" key="1">
    <citation type="submission" date="2018-03" db="EMBL/GenBank/DDBJ databases">
        <title>Genomes of Pezizomycetes fungi and the evolution of truffles.</title>
        <authorList>
            <person name="Murat C."/>
            <person name="Payen T."/>
            <person name="Noel B."/>
            <person name="Kuo A."/>
            <person name="Martin F.M."/>
        </authorList>
    </citation>
    <scope>NUCLEOTIDE SEQUENCE [LARGE SCALE GENOMIC DNA]</scope>
    <source>
        <strain evidence="1">091103-1</strain>
    </source>
</reference>
<sequence>MAQPPLDIGNHLEGVQLHLQGVQDHFQGIRDEVGLIANMPAVVDVGALQQQINANQLQLVALFGQMQGQIGDLQGQIGDMQGQMGQMQNEQQILPIRLHNSTISNHAPLRYPVGIQVGPPLPATRHALIQMTGNQCQAVAVLLHLPGLPAAATVAQRREQIAEYLGVQL</sequence>
<proteinExistence type="predicted"/>
<evidence type="ECO:0000313" key="2">
    <source>
        <dbReference type="Proteomes" id="UP000246991"/>
    </source>
</evidence>